<reference evidence="1" key="1">
    <citation type="submission" date="2018-05" db="EMBL/GenBank/DDBJ databases">
        <authorList>
            <person name="Lanie J.A."/>
            <person name="Ng W.-L."/>
            <person name="Kazmierczak K.M."/>
            <person name="Andrzejewski T.M."/>
            <person name="Davidsen T.M."/>
            <person name="Wayne K.J."/>
            <person name="Tettelin H."/>
            <person name="Glass J.I."/>
            <person name="Rusch D."/>
            <person name="Podicherti R."/>
            <person name="Tsui H.-C.T."/>
            <person name="Winkler M.E."/>
        </authorList>
    </citation>
    <scope>NUCLEOTIDE SEQUENCE</scope>
</reference>
<accession>A0A382NNZ7</accession>
<protein>
    <submittedName>
        <fullName evidence="1">Uncharacterized protein</fullName>
    </submittedName>
</protein>
<gene>
    <name evidence="1" type="ORF">METZ01_LOCUS315758</name>
</gene>
<name>A0A382NNZ7_9ZZZZ</name>
<dbReference type="EMBL" id="UINC01101802">
    <property type="protein sequence ID" value="SVC62904.1"/>
    <property type="molecule type" value="Genomic_DNA"/>
</dbReference>
<dbReference type="AlphaFoldDB" id="A0A382NNZ7"/>
<organism evidence="1">
    <name type="scientific">marine metagenome</name>
    <dbReference type="NCBI Taxonomy" id="408172"/>
    <lineage>
        <taxon>unclassified sequences</taxon>
        <taxon>metagenomes</taxon>
        <taxon>ecological metagenomes</taxon>
    </lineage>
</organism>
<evidence type="ECO:0000313" key="1">
    <source>
        <dbReference type="EMBL" id="SVC62904.1"/>
    </source>
</evidence>
<sequence>MLCVAAQAPSHSRRFSERCDDKLSNTLATCFLGVRINRR</sequence>
<proteinExistence type="predicted"/>